<evidence type="ECO:0000256" key="5">
    <source>
        <dbReference type="ARBA" id="ARBA00023136"/>
    </source>
</evidence>
<evidence type="ECO:0000256" key="1">
    <source>
        <dbReference type="ARBA" id="ARBA00004236"/>
    </source>
</evidence>
<dbReference type="Proteomes" id="UP000281708">
    <property type="component" value="Unassembled WGS sequence"/>
</dbReference>
<comment type="subcellular location">
    <subcellularLocation>
        <location evidence="1">Cell membrane</location>
    </subcellularLocation>
</comment>
<name>A0A3L8NZ44_9ACTN</name>
<evidence type="ECO:0000256" key="2">
    <source>
        <dbReference type="ARBA" id="ARBA00022475"/>
    </source>
</evidence>
<dbReference type="SUPFAM" id="SSF53448">
    <property type="entry name" value="Nucleotide-diphospho-sugar transferases"/>
    <property type="match status" value="1"/>
</dbReference>
<gene>
    <name evidence="6" type="ORF">D9V37_13920</name>
</gene>
<dbReference type="PANTHER" id="PTHR43646">
    <property type="entry name" value="GLYCOSYLTRANSFERASE"/>
    <property type="match status" value="1"/>
</dbReference>
<dbReference type="EMBL" id="RDBE01000009">
    <property type="protein sequence ID" value="RLV48476.1"/>
    <property type="molecule type" value="Genomic_DNA"/>
</dbReference>
<dbReference type="InterPro" id="IPR029044">
    <property type="entry name" value="Nucleotide-diphossugar_trans"/>
</dbReference>
<dbReference type="Gene3D" id="3.90.550.10">
    <property type="entry name" value="Spore Coat Polysaccharide Biosynthesis Protein SpsA, Chain A"/>
    <property type="match status" value="1"/>
</dbReference>
<keyword evidence="5" id="KW-0472">Membrane</keyword>
<reference evidence="6 7" key="1">
    <citation type="submission" date="2018-10" db="EMBL/GenBank/DDBJ databases">
        <title>Marmoricola sp. 4Q3S-7 whole genome shotgun sequence.</title>
        <authorList>
            <person name="Li F."/>
        </authorList>
    </citation>
    <scope>NUCLEOTIDE SEQUENCE [LARGE SCALE GENOMIC DNA]</scope>
    <source>
        <strain evidence="6 7">4Q3S-7</strain>
    </source>
</reference>
<sequence>MAGEPVRRPGVVVAVPAQDEAATIETCLQHVMRAAARAVEHAHADVVVAVAAHRCRDATEQLSRDLLGRAAYPGVRGLVFADHDATTVGEVRARLIERVAAEVPMRVDTWIFNTDADSAVSSDWITRTLEQAEHTDARLVLGLVDLDRWTAPPSALEAYARLVSEGMRPGGHDHVYGANLAVRWDVYRQVGGFTAELPEDRGLVNRVRAAQHRVLSTLEPVVLTSSREQGRSGAGLADLLALLSGTQVVTER</sequence>
<keyword evidence="2" id="KW-1003">Cell membrane</keyword>
<keyword evidence="3" id="KW-0328">Glycosyltransferase</keyword>
<dbReference type="AlphaFoldDB" id="A0A3L8NZ44"/>
<protein>
    <submittedName>
        <fullName evidence="6">Glycosyltransferase</fullName>
    </submittedName>
</protein>
<proteinExistence type="predicted"/>
<keyword evidence="4 6" id="KW-0808">Transferase</keyword>
<evidence type="ECO:0000256" key="3">
    <source>
        <dbReference type="ARBA" id="ARBA00022676"/>
    </source>
</evidence>
<dbReference type="GO" id="GO:0016757">
    <property type="term" value="F:glycosyltransferase activity"/>
    <property type="evidence" value="ECO:0007669"/>
    <property type="project" value="UniProtKB-KW"/>
</dbReference>
<organism evidence="6 7">
    <name type="scientific">Nocardioides mangrovicus</name>
    <dbReference type="NCBI Taxonomy" id="2478913"/>
    <lineage>
        <taxon>Bacteria</taxon>
        <taxon>Bacillati</taxon>
        <taxon>Actinomycetota</taxon>
        <taxon>Actinomycetes</taxon>
        <taxon>Propionibacteriales</taxon>
        <taxon>Nocardioidaceae</taxon>
        <taxon>Nocardioides</taxon>
    </lineage>
</organism>
<dbReference type="GO" id="GO:0005886">
    <property type="term" value="C:plasma membrane"/>
    <property type="evidence" value="ECO:0007669"/>
    <property type="project" value="UniProtKB-SubCell"/>
</dbReference>
<evidence type="ECO:0000313" key="7">
    <source>
        <dbReference type="Proteomes" id="UP000281708"/>
    </source>
</evidence>
<evidence type="ECO:0000313" key="6">
    <source>
        <dbReference type="EMBL" id="RLV48476.1"/>
    </source>
</evidence>
<keyword evidence="7" id="KW-1185">Reference proteome</keyword>
<accession>A0A3L8NZ44</accession>
<dbReference type="PANTHER" id="PTHR43646:SF2">
    <property type="entry name" value="GLYCOSYLTRANSFERASE 2-LIKE DOMAIN-CONTAINING PROTEIN"/>
    <property type="match status" value="1"/>
</dbReference>
<evidence type="ECO:0000256" key="4">
    <source>
        <dbReference type="ARBA" id="ARBA00022679"/>
    </source>
</evidence>
<comment type="caution">
    <text evidence="6">The sequence shown here is derived from an EMBL/GenBank/DDBJ whole genome shotgun (WGS) entry which is preliminary data.</text>
</comment>